<evidence type="ECO:0000313" key="1">
    <source>
        <dbReference type="EMBL" id="KJV64315.1"/>
    </source>
</evidence>
<evidence type="ECO:0000313" key="2">
    <source>
        <dbReference type="Proteomes" id="UP000033441"/>
    </source>
</evidence>
<name>A0A0F3N8E4_ANAPH</name>
<dbReference type="EMBL" id="LANV01000001">
    <property type="protein sequence ID" value="KJV64315.1"/>
    <property type="molecule type" value="Genomic_DNA"/>
</dbReference>
<accession>A0A0F3N8E4</accession>
<protein>
    <submittedName>
        <fullName evidence="1">Uncharacterized protein</fullName>
    </submittedName>
</protein>
<organism evidence="1 2">
    <name type="scientific">Anaplasma phagocytophilum str. ApMUC09</name>
    <dbReference type="NCBI Taxonomy" id="1359152"/>
    <lineage>
        <taxon>Bacteria</taxon>
        <taxon>Pseudomonadati</taxon>
        <taxon>Pseudomonadota</taxon>
        <taxon>Alphaproteobacteria</taxon>
        <taxon>Rickettsiales</taxon>
        <taxon>Anaplasmataceae</taxon>
        <taxon>Anaplasma</taxon>
        <taxon>phagocytophilum group</taxon>
    </lineage>
</organism>
<reference evidence="1 2" key="1">
    <citation type="submission" date="2015-02" db="EMBL/GenBank/DDBJ databases">
        <title>Genome Sequencing of Rickettsiales.</title>
        <authorList>
            <person name="Daugherty S.C."/>
            <person name="Su Q."/>
            <person name="Abolude K."/>
            <person name="Beier-Sexton M."/>
            <person name="Carlyon J.A."/>
            <person name="Carter R."/>
            <person name="Day N.P."/>
            <person name="Dumler S.J."/>
            <person name="Dyachenko V."/>
            <person name="Godinez A."/>
            <person name="Kurtti T.J."/>
            <person name="Lichay M."/>
            <person name="Mullins K.E."/>
            <person name="Ott S."/>
            <person name="Pappas-Brown V."/>
            <person name="Paris D.H."/>
            <person name="Patel P."/>
            <person name="Richards A.L."/>
            <person name="Sadzewicz L."/>
            <person name="Sears K."/>
            <person name="Seidman D."/>
            <person name="Sengamalay N."/>
            <person name="Stenos J."/>
            <person name="Tallon L.J."/>
            <person name="Vincent G."/>
            <person name="Fraser C.M."/>
            <person name="Munderloh U."/>
            <person name="Dunning-Hotopp J.C."/>
        </authorList>
    </citation>
    <scope>NUCLEOTIDE SEQUENCE [LARGE SCALE GENOMIC DNA]</scope>
    <source>
        <strain evidence="1 2">ApMUC09</strain>
    </source>
</reference>
<proteinExistence type="predicted"/>
<sequence>MILRYTVGLSFLLEKDYLIEGYADVFAMYYAVVSEISNTFSLWHVT</sequence>
<dbReference type="AlphaFoldDB" id="A0A0F3N8E4"/>
<dbReference type="Proteomes" id="UP000033441">
    <property type="component" value="Unassembled WGS sequence"/>
</dbReference>
<comment type="caution">
    <text evidence="1">The sequence shown here is derived from an EMBL/GenBank/DDBJ whole genome shotgun (WGS) entry which is preliminary data.</text>
</comment>
<dbReference type="PATRIC" id="fig|1359152.3.peg.354"/>
<gene>
    <name evidence="1" type="ORF">APHMUC_0337</name>
</gene>